<protein>
    <submittedName>
        <fullName evidence="1">Uncharacterized protein</fullName>
    </submittedName>
</protein>
<dbReference type="Proteomes" id="UP000004508">
    <property type="component" value="Unassembled WGS sequence"/>
</dbReference>
<sequence>MMQEDARSQEEVVARLHSWRCITAARERRCLSCLQPLPKKAEKWCPACRAAHLSPAAQAARDALRGLHRQRIGELDPQVVVSSINEVQCVVTFLTKLLRPYPGERLVPTERLRDVVHTLRRLAREQPWLNDFPYHIDRFPLYTAELLLWSHPKTECVALSPGVMQRARSCLLPIIIELKQCSVFSL</sequence>
<name>D6TCT8_KTERA</name>
<dbReference type="InParanoid" id="D6TCT8"/>
<dbReference type="EMBL" id="ADVG01000001">
    <property type="protein sequence ID" value="EFH88202.1"/>
    <property type="molecule type" value="Genomic_DNA"/>
</dbReference>
<dbReference type="RefSeq" id="WP_007904030.1">
    <property type="nucleotide sequence ID" value="NZ_ADVG01000001.1"/>
</dbReference>
<comment type="caution">
    <text evidence="1">The sequence shown here is derived from an EMBL/GenBank/DDBJ whole genome shotgun (WGS) entry which is preliminary data.</text>
</comment>
<evidence type="ECO:0000313" key="2">
    <source>
        <dbReference type="Proteomes" id="UP000004508"/>
    </source>
</evidence>
<reference evidence="1 2" key="1">
    <citation type="journal article" date="2011" name="Stand. Genomic Sci.">
        <title>Non-contiguous finished genome sequence and contextual data of the filamentous soil bacterium Ktedonobacter racemifer type strain (SOSP1-21).</title>
        <authorList>
            <person name="Chang Y.J."/>
            <person name="Land M."/>
            <person name="Hauser L."/>
            <person name="Chertkov O."/>
            <person name="Del Rio T.G."/>
            <person name="Nolan M."/>
            <person name="Copeland A."/>
            <person name="Tice H."/>
            <person name="Cheng J.F."/>
            <person name="Lucas S."/>
            <person name="Han C."/>
            <person name="Goodwin L."/>
            <person name="Pitluck S."/>
            <person name="Ivanova N."/>
            <person name="Ovchinikova G."/>
            <person name="Pati A."/>
            <person name="Chen A."/>
            <person name="Palaniappan K."/>
            <person name="Mavromatis K."/>
            <person name="Liolios K."/>
            <person name="Brettin T."/>
            <person name="Fiebig A."/>
            <person name="Rohde M."/>
            <person name="Abt B."/>
            <person name="Goker M."/>
            <person name="Detter J.C."/>
            <person name="Woyke T."/>
            <person name="Bristow J."/>
            <person name="Eisen J.A."/>
            <person name="Markowitz V."/>
            <person name="Hugenholtz P."/>
            <person name="Kyrpides N.C."/>
            <person name="Klenk H.P."/>
            <person name="Lapidus A."/>
        </authorList>
    </citation>
    <scope>NUCLEOTIDE SEQUENCE [LARGE SCALE GENOMIC DNA]</scope>
    <source>
        <strain evidence="2">DSM 44963</strain>
    </source>
</reference>
<organism evidence="1 2">
    <name type="scientific">Ktedonobacter racemifer DSM 44963</name>
    <dbReference type="NCBI Taxonomy" id="485913"/>
    <lineage>
        <taxon>Bacteria</taxon>
        <taxon>Bacillati</taxon>
        <taxon>Chloroflexota</taxon>
        <taxon>Ktedonobacteria</taxon>
        <taxon>Ktedonobacterales</taxon>
        <taxon>Ktedonobacteraceae</taxon>
        <taxon>Ktedonobacter</taxon>
    </lineage>
</organism>
<keyword evidence="2" id="KW-1185">Reference proteome</keyword>
<evidence type="ECO:0000313" key="1">
    <source>
        <dbReference type="EMBL" id="EFH88202.1"/>
    </source>
</evidence>
<proteinExistence type="predicted"/>
<accession>D6TCT8</accession>
<gene>
    <name evidence="1" type="ORF">Krac_9615</name>
</gene>
<dbReference type="AlphaFoldDB" id="D6TCT8"/>